<keyword evidence="2" id="KW-0812">Transmembrane</keyword>
<dbReference type="PANTHER" id="PTHR11827">
    <property type="entry name" value="SOLUTE CARRIER FAMILY 12, CATION COTRANSPORTERS"/>
    <property type="match status" value="1"/>
</dbReference>
<keyword evidence="6" id="KW-1185">Reference proteome</keyword>
<evidence type="ECO:0000313" key="6">
    <source>
        <dbReference type="Proteomes" id="UP000837857"/>
    </source>
</evidence>
<gene>
    <name evidence="5" type="ORF">IPOD504_LOCUS11267</name>
</gene>
<evidence type="ECO:0000256" key="4">
    <source>
        <dbReference type="ARBA" id="ARBA00023136"/>
    </source>
</evidence>
<proteinExistence type="predicted"/>
<name>A0ABN8IPY3_9NEOP</name>
<accession>A0ABN8IPY3</accession>
<evidence type="ECO:0000256" key="1">
    <source>
        <dbReference type="ARBA" id="ARBA00004141"/>
    </source>
</evidence>
<dbReference type="Proteomes" id="UP000837857">
    <property type="component" value="Chromosome 27"/>
</dbReference>
<comment type="subcellular location">
    <subcellularLocation>
        <location evidence="1">Membrane</location>
        <topology evidence="1">Multi-pass membrane protein</topology>
    </subcellularLocation>
</comment>
<organism evidence="5 6">
    <name type="scientific">Iphiclides podalirius</name>
    <name type="common">scarce swallowtail</name>
    <dbReference type="NCBI Taxonomy" id="110791"/>
    <lineage>
        <taxon>Eukaryota</taxon>
        <taxon>Metazoa</taxon>
        <taxon>Ecdysozoa</taxon>
        <taxon>Arthropoda</taxon>
        <taxon>Hexapoda</taxon>
        <taxon>Insecta</taxon>
        <taxon>Pterygota</taxon>
        <taxon>Neoptera</taxon>
        <taxon>Endopterygota</taxon>
        <taxon>Lepidoptera</taxon>
        <taxon>Glossata</taxon>
        <taxon>Ditrysia</taxon>
        <taxon>Papilionoidea</taxon>
        <taxon>Papilionidae</taxon>
        <taxon>Papilioninae</taxon>
        <taxon>Iphiclides</taxon>
    </lineage>
</organism>
<evidence type="ECO:0000313" key="5">
    <source>
        <dbReference type="EMBL" id="CAH2061006.1"/>
    </source>
</evidence>
<dbReference type="InterPro" id="IPR004842">
    <property type="entry name" value="SLC12A_fam"/>
</dbReference>
<protein>
    <submittedName>
        <fullName evidence="5">Uncharacterized protein</fullName>
    </submittedName>
</protein>
<keyword evidence="3" id="KW-1133">Transmembrane helix</keyword>
<dbReference type="EMBL" id="OW152839">
    <property type="protein sequence ID" value="CAH2061006.1"/>
    <property type="molecule type" value="Genomic_DNA"/>
</dbReference>
<keyword evidence="4" id="KW-0472">Membrane</keyword>
<feature type="non-terminal residue" evidence="5">
    <location>
        <position position="1"/>
    </location>
</feature>
<evidence type="ECO:0000256" key="3">
    <source>
        <dbReference type="ARBA" id="ARBA00022989"/>
    </source>
</evidence>
<sequence>MSSLIEFLIVSNNPQSPYRTDEFELAEGGPLDWMSSLIEFLIVSNNPQSPYRTDEFELAEGGPALWRRGERERPTRAEYVRVLSDVLCVNRNLCLCRHFHALDMAAVERRSPRLKFIDVWPVGPLHASREEAFSVRALFALQLAAVVRSARGWQHLRLRVHVPDGPPPGVVESGPDLRSRLEHLLTLLRIDATIHCVTDWPVLEDASRWDEDSEDSTIYSRVPLSYLQKVNGLMRARCAEGTAVAFVQLPRPPALPAQPSPADDQPCAHYLKVLDELTKDLCPTILVRGLKSVTSTAL</sequence>
<reference evidence="5" key="1">
    <citation type="submission" date="2022-03" db="EMBL/GenBank/DDBJ databases">
        <authorList>
            <person name="Martin H S."/>
        </authorList>
    </citation>
    <scope>NUCLEOTIDE SEQUENCE</scope>
</reference>
<dbReference type="PANTHER" id="PTHR11827:SF72">
    <property type="entry name" value="GH08340P"/>
    <property type="match status" value="1"/>
</dbReference>
<evidence type="ECO:0000256" key="2">
    <source>
        <dbReference type="ARBA" id="ARBA00022692"/>
    </source>
</evidence>